<organism evidence="4 5">
    <name type="scientific">Aliiglaciecola litoralis</name>
    <dbReference type="NCBI Taxonomy" id="582857"/>
    <lineage>
        <taxon>Bacteria</taxon>
        <taxon>Pseudomonadati</taxon>
        <taxon>Pseudomonadota</taxon>
        <taxon>Gammaproteobacteria</taxon>
        <taxon>Alteromonadales</taxon>
        <taxon>Alteromonadaceae</taxon>
        <taxon>Aliiglaciecola</taxon>
    </lineage>
</organism>
<dbReference type="PANTHER" id="PTHR12818:SF0">
    <property type="entry name" value="TRNA (ADENINE(37)-N6)-METHYLTRANSFERASE"/>
    <property type="match status" value="1"/>
</dbReference>
<comment type="similarity">
    <text evidence="2">Belongs to the tRNA methyltransferase O family.</text>
</comment>
<evidence type="ECO:0000256" key="2">
    <source>
        <dbReference type="ARBA" id="ARBA00033753"/>
    </source>
</evidence>
<proteinExistence type="inferred from homology"/>
<dbReference type="SUPFAM" id="SSF118196">
    <property type="entry name" value="YaeB-like"/>
    <property type="match status" value="1"/>
</dbReference>
<evidence type="ECO:0000313" key="5">
    <source>
        <dbReference type="Proteomes" id="UP001500359"/>
    </source>
</evidence>
<dbReference type="RefSeq" id="WP_343858646.1">
    <property type="nucleotide sequence ID" value="NZ_BAAAFD010000003.1"/>
</dbReference>
<dbReference type="NCBIfam" id="TIGR00104">
    <property type="entry name" value="tRNA_TsaA"/>
    <property type="match status" value="1"/>
</dbReference>
<dbReference type="InterPro" id="IPR023370">
    <property type="entry name" value="TrmO-like_N"/>
</dbReference>
<dbReference type="PANTHER" id="PTHR12818">
    <property type="entry name" value="TRNA (ADENINE(37)-N6)-METHYLTRANSFERASE"/>
    <property type="match status" value="1"/>
</dbReference>
<dbReference type="Proteomes" id="UP001500359">
    <property type="component" value="Unassembled WGS sequence"/>
</dbReference>
<dbReference type="EMBL" id="BAAAFD010000003">
    <property type="protein sequence ID" value="GAA0856085.1"/>
    <property type="molecule type" value="Genomic_DNA"/>
</dbReference>
<dbReference type="Pfam" id="PF01980">
    <property type="entry name" value="TrmO_N"/>
    <property type="match status" value="1"/>
</dbReference>
<feature type="domain" description="TsaA-like" evidence="3">
    <location>
        <begin position="5"/>
        <end position="146"/>
    </location>
</feature>
<reference evidence="4 5" key="1">
    <citation type="journal article" date="2019" name="Int. J. Syst. Evol. Microbiol.">
        <title>The Global Catalogue of Microorganisms (GCM) 10K type strain sequencing project: providing services to taxonomists for standard genome sequencing and annotation.</title>
        <authorList>
            <consortium name="The Broad Institute Genomics Platform"/>
            <consortium name="The Broad Institute Genome Sequencing Center for Infectious Disease"/>
            <person name="Wu L."/>
            <person name="Ma J."/>
        </authorList>
    </citation>
    <scope>NUCLEOTIDE SEQUENCE [LARGE SCALE GENOMIC DNA]</scope>
    <source>
        <strain evidence="4 5">JCM 15896</strain>
    </source>
</reference>
<protein>
    <submittedName>
        <fullName evidence="4">tRNA (N6-threonylcarbamoyladenosine(37)-N6)-methyltransferase TrmO</fullName>
    </submittedName>
</protein>
<dbReference type="InterPro" id="IPR036413">
    <property type="entry name" value="YaeB-like_sf"/>
</dbReference>
<dbReference type="InterPro" id="IPR023368">
    <property type="entry name" value="UPF0066_cons_site"/>
</dbReference>
<accession>A0ABN1LII5</accession>
<evidence type="ECO:0000256" key="1">
    <source>
        <dbReference type="ARBA" id="ARBA00022691"/>
    </source>
</evidence>
<keyword evidence="5" id="KW-1185">Reference proteome</keyword>
<dbReference type="InterPro" id="IPR036414">
    <property type="entry name" value="YaeB_N_sf"/>
</dbReference>
<dbReference type="InterPro" id="IPR041369">
    <property type="entry name" value="TrmO_C"/>
</dbReference>
<evidence type="ECO:0000313" key="4">
    <source>
        <dbReference type="EMBL" id="GAA0856085.1"/>
    </source>
</evidence>
<keyword evidence="1" id="KW-0949">S-adenosyl-L-methionine</keyword>
<evidence type="ECO:0000259" key="3">
    <source>
        <dbReference type="PROSITE" id="PS51668"/>
    </source>
</evidence>
<sequence length="239" mass="26733">MTIAIEPIAFIRTPYKQKFAIPRQPGLADAALGEIQFVEGLNDADFIRGIEQFSHLWLLFHFHQTHSADISALVRPPRLGGNQKIGVFASRSTHRPNNIGMSVVKLIHVEQRKTGPCLIVSGMDLVDMTPIVDIKPYLPYADAITDAQAGYAQAPPTQSLEVVFSKASLATIARHETTYPQLFTLIQQVLSQDPRPAYQQGKASDRIYGVKLFDFDVHWRVEQAQCIVEQILLVETSIR</sequence>
<dbReference type="PROSITE" id="PS51668">
    <property type="entry name" value="TSAA_2"/>
    <property type="match status" value="1"/>
</dbReference>
<dbReference type="Pfam" id="PF18389">
    <property type="entry name" value="TrmO_C"/>
    <property type="match status" value="1"/>
</dbReference>
<dbReference type="InterPro" id="IPR040372">
    <property type="entry name" value="YaeB-like"/>
</dbReference>
<dbReference type="PROSITE" id="PS01318">
    <property type="entry name" value="TSAA_1"/>
    <property type="match status" value="1"/>
</dbReference>
<dbReference type="Gene3D" id="3.30.2310.10">
    <property type="entry name" value="YaeB-like"/>
    <property type="match status" value="1"/>
</dbReference>
<gene>
    <name evidence="4" type="primary">tsaA</name>
    <name evidence="4" type="ORF">GCM10009114_16780</name>
</gene>
<dbReference type="CDD" id="cd09281">
    <property type="entry name" value="UPF0066"/>
    <property type="match status" value="1"/>
</dbReference>
<dbReference type="Gene3D" id="2.40.30.70">
    <property type="entry name" value="YaeB-like"/>
    <property type="match status" value="1"/>
</dbReference>
<comment type="caution">
    <text evidence="4">The sequence shown here is derived from an EMBL/GenBank/DDBJ whole genome shotgun (WGS) entry which is preliminary data.</text>
</comment>
<name>A0ABN1LII5_9ALTE</name>